<evidence type="ECO:0000313" key="3">
    <source>
        <dbReference type="Proteomes" id="UP000184216"/>
    </source>
</evidence>
<comment type="caution">
    <text evidence="1">The sequence shown here is derived from an EMBL/GenBank/DDBJ whole genome shotgun (WGS) entry which is preliminary data.</text>
</comment>
<dbReference type="EMBL" id="MUHB01000015">
    <property type="protein sequence ID" value="OXB03167.1"/>
    <property type="molecule type" value="Genomic_DNA"/>
</dbReference>
<proteinExistence type="predicted"/>
<keyword evidence="3" id="KW-1185">Reference proteome</keyword>
<dbReference type="Pfam" id="PF06824">
    <property type="entry name" value="Glyco_hydro_125"/>
    <property type="match status" value="1"/>
</dbReference>
<dbReference type="PANTHER" id="PTHR31047">
    <property type="entry name" value="MEIOTICALLY UP-REGULATED GENE 157 PROTEIN"/>
    <property type="match status" value="1"/>
</dbReference>
<dbReference type="Gene3D" id="1.50.10.10">
    <property type="match status" value="1"/>
</dbReference>
<dbReference type="EMBL" id="FRBX01000003">
    <property type="protein sequence ID" value="SHM46640.1"/>
    <property type="molecule type" value="Genomic_DNA"/>
</dbReference>
<dbReference type="AlphaFoldDB" id="A0AB36NYY4"/>
<dbReference type="PANTHER" id="PTHR31047:SF0">
    <property type="entry name" value="MEIOTICALLY UP-REGULATED GENE 157 PROTEIN"/>
    <property type="match status" value="1"/>
</dbReference>
<dbReference type="InterPro" id="IPR008928">
    <property type="entry name" value="6-hairpin_glycosidase_sf"/>
</dbReference>
<dbReference type="Proteomes" id="UP000184216">
    <property type="component" value="Unassembled WGS sequence"/>
</dbReference>
<dbReference type="PIRSF" id="PIRSF028846">
    <property type="entry name" value="UCP028846"/>
    <property type="match status" value="1"/>
</dbReference>
<dbReference type="GO" id="GO:0005975">
    <property type="term" value="P:carbohydrate metabolic process"/>
    <property type="evidence" value="ECO:0007669"/>
    <property type="project" value="InterPro"/>
</dbReference>
<reference evidence="1 4" key="1">
    <citation type="submission" date="2016-11" db="EMBL/GenBank/DDBJ databases">
        <title>Whole genomes of Flavobacteriaceae.</title>
        <authorList>
            <person name="Stine C."/>
            <person name="Li C."/>
            <person name="Tadesse D."/>
        </authorList>
    </citation>
    <scope>NUCLEOTIDE SEQUENCE [LARGE SCALE GENOMIC DNA]</scope>
    <source>
        <strain evidence="1 4">ATCC 19366</strain>
    </source>
</reference>
<evidence type="ECO:0000313" key="4">
    <source>
        <dbReference type="Proteomes" id="UP000198431"/>
    </source>
</evidence>
<evidence type="ECO:0000313" key="2">
    <source>
        <dbReference type="EMBL" id="SHM46640.1"/>
    </source>
</evidence>
<reference evidence="2 3" key="2">
    <citation type="submission" date="2016-11" db="EMBL/GenBank/DDBJ databases">
        <authorList>
            <person name="Varghese N."/>
            <person name="Submissions S."/>
        </authorList>
    </citation>
    <scope>NUCLEOTIDE SEQUENCE [LARGE SCALE GENOMIC DNA]</scope>
    <source>
        <strain evidence="2 3">DSM 6368</strain>
    </source>
</reference>
<protein>
    <submittedName>
        <fullName evidence="1">Metal-independent alpha-mannosidase</fullName>
    </submittedName>
</protein>
<dbReference type="Proteomes" id="UP000198431">
    <property type="component" value="Unassembled WGS sequence"/>
</dbReference>
<dbReference type="RefSeq" id="WP_073395308.1">
    <property type="nucleotide sequence ID" value="NZ_FRBX01000003.1"/>
</dbReference>
<dbReference type="SMART" id="SM01149">
    <property type="entry name" value="DUF1237"/>
    <property type="match status" value="1"/>
</dbReference>
<evidence type="ECO:0000313" key="1">
    <source>
        <dbReference type="EMBL" id="OXB03167.1"/>
    </source>
</evidence>
<name>A0AB36NYY4_9FLAO</name>
<organism evidence="1 4">
    <name type="scientific">Flavobacterium pectinovorum</name>
    <dbReference type="NCBI Taxonomy" id="29533"/>
    <lineage>
        <taxon>Bacteria</taxon>
        <taxon>Pseudomonadati</taxon>
        <taxon>Bacteroidota</taxon>
        <taxon>Flavobacteriia</taxon>
        <taxon>Flavobacteriales</taxon>
        <taxon>Flavobacteriaceae</taxon>
        <taxon>Flavobacterium</taxon>
    </lineage>
</organism>
<dbReference type="InterPro" id="IPR008313">
    <property type="entry name" value="GH125"/>
</dbReference>
<gene>
    <name evidence="1" type="ORF">B0A72_15495</name>
    <name evidence="2" type="ORF">SAMN05444387_2564</name>
</gene>
<dbReference type="InterPro" id="IPR012341">
    <property type="entry name" value="6hp_glycosidase-like_sf"/>
</dbReference>
<accession>A0AB36NYY4</accession>
<sequence length="487" mass="55308">MHSRRKFIKNTGIFSAGLLALQTDVFALPSDTFNFALKNFISKRPPLAERKFTSEAVEKAIVRIKKQIANPELAWLFENCFPNTLDTTVDFEIIDGKPDTYVITGDIDAMWLRDSTAQIWPYIPFVKEDKKLAELVKGVINRQAKCILLDPYANAFYKDFTKESEWKNDLTKMQPGIHERKWEIDSLCYPIRLAHGYWKETGDISLFDSKWKEAMLLVLQTFKEQQRLDGKGGPYSFQRQTAWATDGVPLGGYGYPVKPCGLIVSTFRPSDDSTLFGYLIPSNMFAIEVLGYLIEIFSLPALKDDNLVAKAKELRDQVQKGLEENGIIEHPKFGKIIAFEVNGYGSFNMMDDANVPSLLSLPYLGAIEPDNQLYLNTRKVVLSENNPFFYKGKAGEGIGGPHTGVDTIWPMSIVLRAITSVDEKEIKMCISNLIKTNADTGFMHESFHKDDVAKFTRKWFAWANTLFGEMIVHTSIKYPQILKDKNI</sequence>
<dbReference type="SUPFAM" id="SSF48208">
    <property type="entry name" value="Six-hairpin glycosidases"/>
    <property type="match status" value="1"/>
</dbReference>